<protein>
    <recommendedName>
        <fullName evidence="1">F-box domain-containing protein</fullName>
    </recommendedName>
</protein>
<dbReference type="InterPro" id="IPR001810">
    <property type="entry name" value="F-box_dom"/>
</dbReference>
<accession>V4JTW8</accession>
<evidence type="ECO:0000313" key="2">
    <source>
        <dbReference type="EMBL" id="ESQ28785.1"/>
    </source>
</evidence>
<dbReference type="Gene3D" id="1.20.1280.50">
    <property type="match status" value="1"/>
</dbReference>
<dbReference type="CDD" id="cd22157">
    <property type="entry name" value="F-box_AtFBW1-like"/>
    <property type="match status" value="1"/>
</dbReference>
<dbReference type="SUPFAM" id="SSF81383">
    <property type="entry name" value="F-box domain"/>
    <property type="match status" value="1"/>
</dbReference>
<dbReference type="KEGG" id="eus:EUTSA_v10019649mg"/>
<dbReference type="InterPro" id="IPR036047">
    <property type="entry name" value="F-box-like_dom_sf"/>
</dbReference>
<dbReference type="STRING" id="72664.V4JTW8"/>
<dbReference type="SMART" id="SM00256">
    <property type="entry name" value="FBOX"/>
    <property type="match status" value="1"/>
</dbReference>
<dbReference type="Gramene" id="ESQ28785">
    <property type="protein sequence ID" value="ESQ28785"/>
    <property type="gene ID" value="EUTSA_v10019649mg"/>
</dbReference>
<proteinExistence type="predicted"/>
<dbReference type="PANTHER" id="PTHR31111:SF25">
    <property type="entry name" value="F-BOX ASSOCIATED UBIQUITINATION EFFECTOR FAMILY PROTEIN"/>
    <property type="match status" value="1"/>
</dbReference>
<dbReference type="PANTHER" id="PTHR31111">
    <property type="entry name" value="BNAA05G37150D PROTEIN-RELATED"/>
    <property type="match status" value="1"/>
</dbReference>
<evidence type="ECO:0000259" key="1">
    <source>
        <dbReference type="PROSITE" id="PS50181"/>
    </source>
</evidence>
<dbReference type="InterPro" id="IPR017451">
    <property type="entry name" value="F-box-assoc_interact_dom"/>
</dbReference>
<dbReference type="InterPro" id="IPR011043">
    <property type="entry name" value="Gal_Oxase/kelch_b-propeller"/>
</dbReference>
<dbReference type="NCBIfam" id="TIGR01640">
    <property type="entry name" value="F_box_assoc_1"/>
    <property type="match status" value="1"/>
</dbReference>
<keyword evidence="3" id="KW-1185">Reference proteome</keyword>
<evidence type="ECO:0000313" key="3">
    <source>
        <dbReference type="Proteomes" id="UP000030689"/>
    </source>
</evidence>
<dbReference type="EMBL" id="KI517953">
    <property type="protein sequence ID" value="ESQ28785.1"/>
    <property type="molecule type" value="Genomic_DNA"/>
</dbReference>
<reference evidence="2 3" key="1">
    <citation type="journal article" date="2013" name="Front. Plant Sci.">
        <title>The Reference Genome of the Halophytic Plant Eutrema salsugineum.</title>
        <authorList>
            <person name="Yang R."/>
            <person name="Jarvis D.E."/>
            <person name="Chen H."/>
            <person name="Beilstein M.A."/>
            <person name="Grimwood J."/>
            <person name="Jenkins J."/>
            <person name="Shu S."/>
            <person name="Prochnik S."/>
            <person name="Xin M."/>
            <person name="Ma C."/>
            <person name="Schmutz J."/>
            <person name="Wing R.A."/>
            <person name="Mitchell-Olds T."/>
            <person name="Schumaker K.S."/>
            <person name="Wang X."/>
        </authorList>
    </citation>
    <scope>NUCLEOTIDE SEQUENCE [LARGE SCALE GENOMIC DNA]</scope>
</reference>
<organism evidence="2 3">
    <name type="scientific">Eutrema salsugineum</name>
    <name type="common">Saltwater cress</name>
    <name type="synonym">Sisymbrium salsugineum</name>
    <dbReference type="NCBI Taxonomy" id="72664"/>
    <lineage>
        <taxon>Eukaryota</taxon>
        <taxon>Viridiplantae</taxon>
        <taxon>Streptophyta</taxon>
        <taxon>Embryophyta</taxon>
        <taxon>Tracheophyta</taxon>
        <taxon>Spermatophyta</taxon>
        <taxon>Magnoliopsida</taxon>
        <taxon>eudicotyledons</taxon>
        <taxon>Gunneridae</taxon>
        <taxon>Pentapetalae</taxon>
        <taxon>rosids</taxon>
        <taxon>malvids</taxon>
        <taxon>Brassicales</taxon>
        <taxon>Brassicaceae</taxon>
        <taxon>Eutremeae</taxon>
        <taxon>Eutrema</taxon>
    </lineage>
</organism>
<dbReference type="SUPFAM" id="SSF50965">
    <property type="entry name" value="Galactose oxidase, central domain"/>
    <property type="match status" value="1"/>
</dbReference>
<sequence length="354" mass="40846">MRSSSLCLAVKQMKKKEEEMSLTVALPDIPEELLIEILTRLPVKSLMRYKCVSKLWLSLITSRYFTDLFLKSSSHGRRFFAYLVDQETRIKYALLASSSDHDHSDTTVSVIDQDLAMSKIEGRFVSVARGLACFTSQKSVRISNLHTRQVVELPELISATIVNNNMSNYFGHDPVNDEYKVLSVVWDFSNEEGVLRSEHQVLITINGVLYYIASLDADRCVVMCFDLCSEEFNLIELPNEIPYWWYYSFKGFIIYKGKLALFTHSSNLSYSISEVWVLEDAKKSQWFEKKTFVLPVSLANQRICVTSGSNTVWFRKVDVKPNQATRFFIYDPERNDSTQSIEIRPFRGSFKKTN</sequence>
<dbReference type="Pfam" id="PF08268">
    <property type="entry name" value="FBA_3"/>
    <property type="match status" value="2"/>
</dbReference>
<feature type="domain" description="F-box" evidence="1">
    <location>
        <begin position="23"/>
        <end position="68"/>
    </location>
</feature>
<dbReference type="Pfam" id="PF00646">
    <property type="entry name" value="F-box"/>
    <property type="match status" value="1"/>
</dbReference>
<name>V4JTW8_EUTSA</name>
<gene>
    <name evidence="2" type="ORF">EUTSA_v10019649mg</name>
</gene>
<dbReference type="AlphaFoldDB" id="V4JTW8"/>
<dbReference type="Proteomes" id="UP000030689">
    <property type="component" value="Unassembled WGS sequence"/>
</dbReference>
<dbReference type="InterPro" id="IPR013187">
    <property type="entry name" value="F-box-assoc_dom_typ3"/>
</dbReference>
<dbReference type="PROSITE" id="PS50181">
    <property type="entry name" value="FBOX"/>
    <property type="match status" value="1"/>
</dbReference>
<feature type="non-terminal residue" evidence="2">
    <location>
        <position position="354"/>
    </location>
</feature>
<dbReference type="OMA" id="GLLCYRT"/>